<dbReference type="InterPro" id="IPR011268">
    <property type="entry name" value="Purine_phosphorylase"/>
</dbReference>
<dbReference type="NCBIfam" id="NF006054">
    <property type="entry name" value="PRK08202.1"/>
    <property type="match status" value="1"/>
</dbReference>
<feature type="non-terminal residue" evidence="8">
    <location>
        <position position="458"/>
    </location>
</feature>
<dbReference type="NCBIfam" id="TIGR01697">
    <property type="entry name" value="PNPH-PUNA-XAPA"/>
    <property type="match status" value="1"/>
</dbReference>
<dbReference type="PANTHER" id="PTHR11904:SF9">
    <property type="entry name" value="PURINE NUCLEOSIDE PHOSPHORYLASE-RELATED"/>
    <property type="match status" value="1"/>
</dbReference>
<dbReference type="InterPro" id="IPR000845">
    <property type="entry name" value="Nucleoside_phosphorylase_d"/>
</dbReference>
<comment type="similarity">
    <text evidence="2">Belongs to the PNP/MTAP phosphorylase family.</text>
</comment>
<comment type="pathway">
    <text evidence="1">Purine metabolism; purine nucleoside salvage.</text>
</comment>
<dbReference type="SUPFAM" id="SSF53167">
    <property type="entry name" value="Purine and uridine phosphorylases"/>
    <property type="match status" value="1"/>
</dbReference>
<dbReference type="Gene3D" id="3.40.50.1580">
    <property type="entry name" value="Nucleoside phosphorylase domain"/>
    <property type="match status" value="1"/>
</dbReference>
<accession>A0ABQ5KPT7</accession>
<dbReference type="PANTHER" id="PTHR11904">
    <property type="entry name" value="METHYLTHIOADENOSINE/PURINE NUCLEOSIDE PHOSPHORYLASE"/>
    <property type="match status" value="1"/>
</dbReference>
<evidence type="ECO:0000256" key="6">
    <source>
        <dbReference type="ARBA" id="ARBA00031036"/>
    </source>
</evidence>
<feature type="domain" description="Nucleoside phosphorylase" evidence="7">
    <location>
        <begin position="42"/>
        <end position="284"/>
    </location>
</feature>
<evidence type="ECO:0000256" key="4">
    <source>
        <dbReference type="ARBA" id="ARBA00022676"/>
    </source>
</evidence>
<comment type="caution">
    <text evidence="8">The sequence shown here is derived from an EMBL/GenBank/DDBJ whole genome shotgun (WGS) entry which is preliminary data.</text>
</comment>
<evidence type="ECO:0000313" key="9">
    <source>
        <dbReference type="Proteomes" id="UP001057375"/>
    </source>
</evidence>
<dbReference type="Pfam" id="PF01048">
    <property type="entry name" value="PNP_UDP_1"/>
    <property type="match status" value="1"/>
</dbReference>
<evidence type="ECO:0000256" key="2">
    <source>
        <dbReference type="ARBA" id="ARBA00006751"/>
    </source>
</evidence>
<keyword evidence="9" id="KW-1185">Reference proteome</keyword>
<sequence>MNFLKNLKSASNYILERVGSFDIALVLGSGLAGFVPAAFKPASGDEFKGLSEKEIIDRGGSIAIPYKDIPHMPLPTVSGHTGKLICGKLGDNKVLCFSGRFHSYEGYTGTTVTLLPRLAALCGCKTYVLTNAAGGARGPPGHVMIITDHVNMARWSPLECSTHQFGFKSFEEKNLYSEEMAAKCRKICAEIDFTCHEGVYAWMSGPSYETPAEITALKEMGVGAFGMSSVPEAQAASDAGLEVFGLSLITNLAAGISKTALNHAEVKEVATMAGKKMNHLMITLLGEHSPSLANPEKAKEFSVAVDDVMKPIAESDEIKKFYSTVKPDSRYEIMQRFPDFKSELSSVMTKAKIDLTAPQVVVACSDLDLTHISETPIVTFPLKQFSFSPRTAQGLLGSIMFYPGFVVIASPGRCGLSINEMSQVLRSLPFTPLAALTLSPDLSCVCESCSISSLLPWV</sequence>
<dbReference type="Proteomes" id="UP001057375">
    <property type="component" value="Unassembled WGS sequence"/>
</dbReference>
<protein>
    <recommendedName>
        <fullName evidence="3">purine-nucleoside phosphorylase</fullName>
        <ecNumber evidence="3">2.4.2.1</ecNumber>
    </recommendedName>
    <alternativeName>
        <fullName evidence="6">Inosine-guanosine phosphorylase</fullName>
    </alternativeName>
</protein>
<evidence type="ECO:0000256" key="3">
    <source>
        <dbReference type="ARBA" id="ARBA00011886"/>
    </source>
</evidence>
<name>A0ABQ5KPT7_9EUKA</name>
<dbReference type="CDD" id="cd09009">
    <property type="entry name" value="PNP-EcPNPII_like"/>
    <property type="match status" value="1"/>
</dbReference>
<evidence type="ECO:0000259" key="7">
    <source>
        <dbReference type="Pfam" id="PF01048"/>
    </source>
</evidence>
<reference evidence="8" key="1">
    <citation type="submission" date="2022-03" db="EMBL/GenBank/DDBJ databases">
        <title>Draft genome sequence of Aduncisulcus paluster, a free-living microaerophilic Fornicata.</title>
        <authorList>
            <person name="Yuyama I."/>
            <person name="Kume K."/>
            <person name="Tamura T."/>
            <person name="Inagaki Y."/>
            <person name="Hashimoto T."/>
        </authorList>
    </citation>
    <scope>NUCLEOTIDE SEQUENCE</scope>
    <source>
        <strain evidence="8">NY0171</strain>
    </source>
</reference>
<organism evidence="8 9">
    <name type="scientific">Aduncisulcus paluster</name>
    <dbReference type="NCBI Taxonomy" id="2918883"/>
    <lineage>
        <taxon>Eukaryota</taxon>
        <taxon>Metamonada</taxon>
        <taxon>Carpediemonas-like organisms</taxon>
        <taxon>Aduncisulcus</taxon>
    </lineage>
</organism>
<gene>
    <name evidence="8" type="ORF">ADUPG1_007860</name>
</gene>
<evidence type="ECO:0000256" key="1">
    <source>
        <dbReference type="ARBA" id="ARBA00005058"/>
    </source>
</evidence>
<dbReference type="InterPro" id="IPR035994">
    <property type="entry name" value="Nucleoside_phosphorylase_sf"/>
</dbReference>
<evidence type="ECO:0000313" key="8">
    <source>
        <dbReference type="EMBL" id="GKT34520.1"/>
    </source>
</evidence>
<proteinExistence type="inferred from homology"/>
<keyword evidence="4" id="KW-0328">Glycosyltransferase</keyword>
<dbReference type="EMBL" id="BQXS01010824">
    <property type="protein sequence ID" value="GKT34520.1"/>
    <property type="molecule type" value="Genomic_DNA"/>
</dbReference>
<evidence type="ECO:0000256" key="5">
    <source>
        <dbReference type="ARBA" id="ARBA00022679"/>
    </source>
</evidence>
<keyword evidence="5" id="KW-0808">Transferase</keyword>
<dbReference type="EC" id="2.4.2.1" evidence="3"/>